<feature type="transmembrane region" description="Helical" evidence="5">
    <location>
        <begin position="403"/>
        <end position="423"/>
    </location>
</feature>
<name>A0A2U0I8B4_9FLAO</name>
<dbReference type="Gene3D" id="1.20.1740.10">
    <property type="entry name" value="Amino acid/polyamine transporter I"/>
    <property type="match status" value="1"/>
</dbReference>
<evidence type="ECO:0000256" key="5">
    <source>
        <dbReference type="SAM" id="Phobius"/>
    </source>
</evidence>
<dbReference type="GO" id="GO:0016020">
    <property type="term" value="C:membrane"/>
    <property type="evidence" value="ECO:0007669"/>
    <property type="project" value="UniProtKB-SubCell"/>
</dbReference>
<dbReference type="Proteomes" id="UP000245962">
    <property type="component" value="Unassembled WGS sequence"/>
</dbReference>
<comment type="subcellular location">
    <subcellularLocation>
        <location evidence="1">Membrane</location>
        <topology evidence="1">Multi-pass membrane protein</topology>
    </subcellularLocation>
</comment>
<feature type="transmembrane region" description="Helical" evidence="5">
    <location>
        <begin position="346"/>
        <end position="364"/>
    </location>
</feature>
<protein>
    <submittedName>
        <fullName evidence="6">Amino acid permease</fullName>
    </submittedName>
</protein>
<keyword evidence="7" id="KW-1185">Reference proteome</keyword>
<feature type="transmembrane region" description="Helical" evidence="5">
    <location>
        <begin position="265"/>
        <end position="295"/>
    </location>
</feature>
<feature type="transmembrane region" description="Helical" evidence="5">
    <location>
        <begin position="316"/>
        <end position="334"/>
    </location>
</feature>
<dbReference type="RefSeq" id="WP_116693090.1">
    <property type="nucleotide sequence ID" value="NZ_QEHR01000001.1"/>
</dbReference>
<feature type="transmembrane region" description="Helical" evidence="5">
    <location>
        <begin position="113"/>
        <end position="135"/>
    </location>
</feature>
<evidence type="ECO:0000256" key="4">
    <source>
        <dbReference type="ARBA" id="ARBA00023136"/>
    </source>
</evidence>
<keyword evidence="4 5" id="KW-0472">Membrane</keyword>
<keyword evidence="2 5" id="KW-0812">Transmembrane</keyword>
<organism evidence="6 7">
    <name type="scientific">Marixanthomonas spongiae</name>
    <dbReference type="NCBI Taxonomy" id="2174845"/>
    <lineage>
        <taxon>Bacteria</taxon>
        <taxon>Pseudomonadati</taxon>
        <taxon>Bacteroidota</taxon>
        <taxon>Flavobacteriia</taxon>
        <taxon>Flavobacteriales</taxon>
        <taxon>Flavobacteriaceae</taxon>
        <taxon>Marixanthomonas</taxon>
    </lineage>
</organism>
<evidence type="ECO:0000313" key="7">
    <source>
        <dbReference type="Proteomes" id="UP000245962"/>
    </source>
</evidence>
<evidence type="ECO:0000313" key="6">
    <source>
        <dbReference type="EMBL" id="PVW17341.1"/>
    </source>
</evidence>
<accession>A0A2U0I8B4</accession>
<sequence length="576" mass="63578">MSKKLNQLEATAISGNDISSSCLYVSALAIFYAGQYAWVSLLIVAVVLFLFRKIYGEVVGALPLNGGAYNALLNTTKKSTASLAAALTVLSYMATAVLSGSEAVKYAASIWDGIPVFPVTIGVLFVFMCLVILGIGESSKVAIAIFLFHLTSLTLLCGFCIYHFFTSGFDILTANFNTPIQGSIVTALFFGFSAAMLGISGFESSANFVEEQKKGVFPKTLRNMWVIVSIFNPLIAFLALAIIPIETVNANQDALLSFLGKASGGNWLSFLIGLDAALVLSGAVLTSFVGVGGLMERMALDRILPKFLLKKSKRNTSYPIFILFFVLCTSILFVTEGDLAKLAGVYTIAFLLVMVLFGIGNILLKVNRKTLPRPERASWTGLLIAITAVAAAIVGNIVLNPPYLAIFIEYLIPTLMVVFFMLYRTYIMKAVLSMAKYIFPENHKFLRLLHRKTVKELAQINNQEFVFFTNHENVEMLNKVMLYVKKNEPTRKIKIVAVLEEGATVEGELKKDIEVLNRAYPDIQIDFVEEPGTFNPEKIKELSKRWNIPTNFMFIGAPGEHFPYRIQELGEVRLII</sequence>
<dbReference type="EMBL" id="QEHR01000001">
    <property type="protein sequence ID" value="PVW17341.1"/>
    <property type="molecule type" value="Genomic_DNA"/>
</dbReference>
<feature type="transmembrane region" description="Helical" evidence="5">
    <location>
        <begin position="142"/>
        <end position="164"/>
    </location>
</feature>
<feature type="transmembrane region" description="Helical" evidence="5">
    <location>
        <begin position="29"/>
        <end position="51"/>
    </location>
</feature>
<dbReference type="PANTHER" id="PTHR43243:SF11">
    <property type="entry name" value="AMINO ACID PERMEASE_ SLC12A DOMAIN-CONTAINING PROTEIN"/>
    <property type="match status" value="1"/>
</dbReference>
<dbReference type="PANTHER" id="PTHR43243">
    <property type="entry name" value="INNER MEMBRANE TRANSPORTER YGJI-RELATED"/>
    <property type="match status" value="1"/>
</dbReference>
<comment type="caution">
    <text evidence="6">The sequence shown here is derived from an EMBL/GenBank/DDBJ whole genome shotgun (WGS) entry which is preliminary data.</text>
</comment>
<evidence type="ECO:0000256" key="3">
    <source>
        <dbReference type="ARBA" id="ARBA00022989"/>
    </source>
</evidence>
<proteinExistence type="predicted"/>
<dbReference type="InterPro" id="IPR002293">
    <property type="entry name" value="AA/rel_permease1"/>
</dbReference>
<dbReference type="OrthoDB" id="860831at2"/>
<keyword evidence="3 5" id="KW-1133">Transmembrane helix</keyword>
<evidence type="ECO:0000256" key="1">
    <source>
        <dbReference type="ARBA" id="ARBA00004141"/>
    </source>
</evidence>
<dbReference type="Pfam" id="PF13520">
    <property type="entry name" value="AA_permease_2"/>
    <property type="match status" value="1"/>
</dbReference>
<dbReference type="AlphaFoldDB" id="A0A2U0I8B4"/>
<feature type="transmembrane region" description="Helical" evidence="5">
    <location>
        <begin position="184"/>
        <end position="202"/>
    </location>
</feature>
<reference evidence="6 7" key="1">
    <citation type="submission" date="2018-04" db="EMBL/GenBank/DDBJ databases">
        <title>Marixanthomonas spongiae HN-E44 sp. nov., isolated from a marine sponge.</title>
        <authorList>
            <person name="Luo L."/>
            <person name="Zhuang L."/>
        </authorList>
    </citation>
    <scope>NUCLEOTIDE SEQUENCE [LARGE SCALE GENOMIC DNA]</scope>
    <source>
        <strain evidence="6 7">HN-E44</strain>
    </source>
</reference>
<feature type="transmembrane region" description="Helical" evidence="5">
    <location>
        <begin position="223"/>
        <end position="245"/>
    </location>
</feature>
<evidence type="ECO:0000256" key="2">
    <source>
        <dbReference type="ARBA" id="ARBA00022692"/>
    </source>
</evidence>
<dbReference type="GO" id="GO:0015171">
    <property type="term" value="F:amino acid transmembrane transporter activity"/>
    <property type="evidence" value="ECO:0007669"/>
    <property type="project" value="TreeGrafter"/>
</dbReference>
<feature type="transmembrane region" description="Helical" evidence="5">
    <location>
        <begin position="376"/>
        <end position="397"/>
    </location>
</feature>
<feature type="transmembrane region" description="Helical" evidence="5">
    <location>
        <begin position="81"/>
        <end position="101"/>
    </location>
</feature>
<gene>
    <name evidence="6" type="ORF">DDV96_02220</name>
</gene>